<evidence type="ECO:0008006" key="9">
    <source>
        <dbReference type="Google" id="ProtNLM"/>
    </source>
</evidence>
<feature type="region of interest" description="Disordered" evidence="4">
    <location>
        <begin position="502"/>
        <end position="539"/>
    </location>
</feature>
<evidence type="ECO:0000313" key="7">
    <source>
        <dbReference type="EMBL" id="KPA82209.1"/>
    </source>
</evidence>
<evidence type="ECO:0000259" key="6">
    <source>
        <dbReference type="Pfam" id="PF25036"/>
    </source>
</evidence>
<evidence type="ECO:0000256" key="3">
    <source>
        <dbReference type="ARBA" id="ARBA00023055"/>
    </source>
</evidence>
<evidence type="ECO:0000256" key="4">
    <source>
        <dbReference type="SAM" id="MobiDB-lite"/>
    </source>
</evidence>
<keyword evidence="2" id="KW-0813">Transport</keyword>
<dbReference type="InterPro" id="IPR009543">
    <property type="entry name" value="VPS13_VAB"/>
</dbReference>
<feature type="compositionally biased region" description="Polar residues" evidence="4">
    <location>
        <begin position="193"/>
        <end position="211"/>
    </location>
</feature>
<feature type="region of interest" description="Disordered" evidence="4">
    <location>
        <begin position="4650"/>
        <end position="4699"/>
    </location>
</feature>
<dbReference type="Pfam" id="PF25036">
    <property type="entry name" value="VPS13_VAB"/>
    <property type="match status" value="1"/>
</dbReference>
<feature type="compositionally biased region" description="Basic and acidic residues" evidence="4">
    <location>
        <begin position="4683"/>
        <end position="4697"/>
    </location>
</feature>
<feature type="compositionally biased region" description="Polar residues" evidence="4">
    <location>
        <begin position="2342"/>
        <end position="2351"/>
    </location>
</feature>
<feature type="region of interest" description="Disordered" evidence="4">
    <location>
        <begin position="1293"/>
        <end position="1312"/>
    </location>
</feature>
<gene>
    <name evidence="7" type="ORF">ABB37_03329</name>
</gene>
<feature type="domain" description="Vacuolar protein sorting-associated protein 13 VPS13 adaptor binding" evidence="6">
    <location>
        <begin position="3798"/>
        <end position="4029"/>
    </location>
</feature>
<feature type="region of interest" description="Disordered" evidence="4">
    <location>
        <begin position="183"/>
        <end position="211"/>
    </location>
</feature>
<dbReference type="RefSeq" id="XP_015660648.1">
    <property type="nucleotide sequence ID" value="XM_015800641.1"/>
</dbReference>
<dbReference type="GO" id="GO:0045053">
    <property type="term" value="P:protein retention in Golgi apparatus"/>
    <property type="evidence" value="ECO:0007669"/>
    <property type="project" value="TreeGrafter"/>
</dbReference>
<dbReference type="InterPro" id="IPR026854">
    <property type="entry name" value="VPS13_N"/>
</dbReference>
<feature type="compositionally biased region" description="Basic and acidic residues" evidence="4">
    <location>
        <begin position="4652"/>
        <end position="4669"/>
    </location>
</feature>
<keyword evidence="3" id="KW-0445">Lipid transport</keyword>
<organism evidence="7 8">
    <name type="scientific">Leptomonas pyrrhocoris</name>
    <name type="common">Firebug parasite</name>
    <dbReference type="NCBI Taxonomy" id="157538"/>
    <lineage>
        <taxon>Eukaryota</taxon>
        <taxon>Discoba</taxon>
        <taxon>Euglenozoa</taxon>
        <taxon>Kinetoplastea</taxon>
        <taxon>Metakinetoplastina</taxon>
        <taxon>Trypanosomatida</taxon>
        <taxon>Trypanosomatidae</taxon>
        <taxon>Leishmaniinae</taxon>
        <taxon>Leptomonas</taxon>
    </lineage>
</organism>
<sequence length="4903" mass="533403">MFNKFVADLLTTYLGEYFDNIDREQVKVSIWNGRVHLRHLKVRRDALRFFDVPVCVLMGAIEELTVIIPWTNLRSESVVVQIRNARLILSDKETAAYDVDQEKREEHARKTRELDATDAALLTAFKEAQLAKQNPSPAFSADASTESSDNNFTARLKATILNNVRVDIEQLFVHYTSSVARATRSQGDEEDSVMTSAAPQSPTSYSAQSHGAASPTAALSLSTNKDVLQASLSFQIRKMTTCGCNERFEPAFVTPGKRMSRQLIAFRGLAVSLRTGAAAQTEVPLLHPFDISLELAYQPVVTDPTTPQYMLALHMDETCACVVTSESCTTCYELLRYVQYVRARQALRRLRPVGARPSAQPRLWWRYVSDAVRQQVRHDKSASLASAHTPAPFSWFTYTTTKAKRDRYMRLYLRRQRVALGAASWLEPLTADEHVEMVALEEELTIEVLKLAKRLALERVTVERGEYEKLLREKKESLAASPSATSPSTKSATAEAAAAVDANAQTSGSTGGWFSFWRSVPRPTDGSGGSKQSGAPADNLDDEARAELRELVQLMTAAKWTDAQRAVIAQEFGMSAEEARELTLPSTTASLCNSTDGSNTGMVRGADGLDHNDVGGGSSASQRRCAAPAWVVFVRAISVSLELRSCKAEEQALHRPSSSTSAPPAQETLAKLLLGNLQSGAEWGDASGRSGAAEAALPLAYYWGCVELLSVTAAKLNNQTPQQQQGEQAIVMLRRPQPAASPLRTGVPVGDTAPRRTRAFSPLEACWSILSDECCRRAAWQCEWTQRSPQQLTSRAAVVHRVCVRLAPLHLVFDIVPLRHLVDFFFTVMWPSTSAVGPAHSNLESTSPPVKGGVHSTSTLPASTESFLTALLMPTSRPLTHVEQRCATDTEARLIVLRRKVERQHSIEWDVLMDSVTVSLSEIPDVQGCELTIDRLGLRNDIVQRLQRQERLQCSKSGGNGATEGAAAHTTLLGSEETDWFDYTHVEAAAASISVFLPAASPADVECGPSTLAPPAPLVVRRVVLSETPFALVVERSLLGRCLPEKPPFKLRLSSSAAVQLSWSRSSLSVLTTSCSTLVDLVAAVAETLVQRGGAASISTETEPGGVDSTATFHVGVVPHRTRMAYWRGTEAADSGNREASATACDHLDNPEVFYKQMHPFSASRLSATTGITSSAGAAPLAKRRVDIRTGVCVLYHPERASFPAEYFSLQRGCIRVRRTETKRPGDNAVAYLLHLYVLQGGVDQEQVLTDACDGAAQLLVDAVGVPPALLQNAVWLERAVLAWIANQGQAREENARQGNGSGAPPARPLPSAEQVRSALELALKRAHLMPCRYVAFQCATAEEAQQMEKTLLRCCVDPSTPSLELTPAVQVQYNAAVVAPQLRKQPLWSVQVDFSSLRLTCEGREPAAYCDELPHSLPNTKKAAQTARRDAVLSFTPFGLSFDRFAEKQRFELTVTNETEMYACSPRSSDASSADNAQDTQAKQSLLRIEPFGAAVTSLPPNAPAPAAAASLFLRFIMYFRPQPLPSMKRCGIYVDPASAVKLHVGPAMFEWVEAWWDSFGLWTDRLFAEEVIAGYPWWSLSPTEPFRKAREVEAAWCSADEYGGNAISTMVDLTVAAVEVEVALRTPAAAATVPSSDTPPLRVPGECVAFQFAARDVSLRWRLTEALNHVHVDVKRPVMQWRCPTLSSGTESAASWVVLMDSQAAIAAAGSPASSSGAGLSLDWKLHKTPPMLSTSDWLCNGSSTISARSLEERAAHPPMGFRDRQEVAVELRCVKLLYWHPLLMQLILAFRDDVLHRAATLVHREPCWFHAGVLYCPPLTWPHRGVPPSAEISWDDLRKSVTLLRAVLRVPDDARWLEKASHGAPVACSCEIAVDALTYAGCLRALSAATPTVSPAASPPPEASSGDAAVSVAMVQRCEWASVEQVHTIAFHEMSLRRCDASATLSTAFAASLPRWTLTMTLPVYQTSSIWKEKETWHKTFHVCFHRGSASGPDDQLDGGAVWRGTSTDLAVLMNLVHANYVADSPASSSNAEATIVEEYQRDVSPASLLHPVVETSTWVFDVETRFQTHLLLTDAQNSACEIELGGAHAVVDRNAAGELSCALEARHFVIGSDAPYSREKINNSSEQGDVEPLFSFPAKLSSGVPSSSTSPLLRIRYGWRWLAASTTARALHIDVDATHDIAVTVDGLSLGSVQSLVHCPALCESVNRYIAPGSSASAAQTTQGWATIAVKLQFPQLHCHMPCVPSCEAEHTSTSSICDLQLCASCSRVLIQLRKEIEGWKGMLHVGRLVRCVLHDHRETAAAAALVVPLVLEQPAGWSQPVASSPRAPWRAQPSPSPTNRSAQTMDASKLAQQNMLDELFGELPSPVSTAPPAPPRSAQPEVQEASQPALSRPGAEKCLVVEFAYNPAKSTFTTVLQPFWVLTPSMAHMSLLLAGVLRQVRSIAAVFQQTSVASASPASPMTTAADGSFAVDVRVGTVAVFVLKEEVTVGLQYCTARQVEDAVKHALDSEALLVTTEAVVVQWNSDIAAKHSSSCQTVLQLRNTSICALRGQQHCTLLLERFSIDVTRQLKQSDSNAPLEEWKLSLEPLQLTLTQFHYAALLRVAFQQASFLAMLMNSASTASHSLAAAVQIAEANGSGIEQPLLHTIGNPTNAAHPPQQSASHPGKCRLRSYCVQLTSLNLRVEEDSEDGEAVAHSGALTAVYVQLERLDATYFHGKGAVYAAEQQRGQTASKWNGQLRIAISLQSCLVGKEGAIPTLSLAALPSSSHTGTSTAPSTPSCELHITENEETNAKSGVVSVRQVTVTVEAVPVMAWVDLLYAPYLQVALPNYQTARELVVQRDLWLSEDLVLTERAPLRAVNKLYSLLYLYGNGRTIYLNAARRGQLILLDEGMTLRIMHANICMEAESIEAYISAGNGSYVVVDRETCTVMRPSDAAAAGRQVSEDLFTSAGQADNQPKAVPAPLTTSQQASNVTKWADFEGDVQVQLRVPEPRTAFAASPAASPFMATSAASPTATEAQRTLVLYSDMHLTLVNSASTVDDIRDVSGFFSLAHAGVRTEFLTAHGATVDTSDLLSDWAMTVQYTEETCFAEGDRGDVRSDSRVGSSETTHPSAARRVQHLRNVSLDASSGVEMRVHYSDVFFVLRAARHAQAVFAKWKDAMRRDLGSSLLALPQSWDGEEVEGNLVNESLMRERNRTTSSSGAASSVAAAASSTDVVSKTSFAVQIPYLSFFAVDDSQNTHIPLFCLYVNEVRTPSFTLEAPHVKAELQFTLQLDSYGLAKSQWAPVVDPLRVNLALDWRRNTSISDVYNRQGFVRLAVQTGSVKVYATLELLRNLRQLQLLRAKFEEAGVEMFKHNVTVGRVTPSPTTEEGSPSTASSSSFHAFTLLQTTGLVMAARLPQYIPDALHQYSSSSGNDSRALASGESWAFNLPRSQGKELPREQQKILVQQHATHSQNPSADGESRGAVVSVASVGVQRVSLSTSGPLRRYVVADVAVPPQQQGLKRIHLHSTVLFQNRLSSAVLQLAMNQRGTYDAVGVVAAGAAQYVSVDALRRRVCLALSETAATAEQQQQQHQGQSYALSPDSLVTLGVSYDALPCLVNHTFLCVTAATADDDVTRGPATQPPLAKGKGFTILGGKATKRHFLLQVVAAANQPLDVRRYPALAPLRVVTVVAEAAVTIHNAVGLPLIATLLTRRVQPGMRVGLLDPAPDTAAYTVVHTATLEANASYGATEMDPLDDVCVSVALQQPNGNPLLQWSSQVVENRGGAAERTSATAYYPPACIYCPGNRARRDGHLVLADPATGATLVLHIKYTKRLVTLYCPHWIVNETQLTLQLADTSLPHAAAADRCTYPIAGLGGRTVRSGTMASWDEARRTQQSNELLNVENESNANSPVYLYNSLRAESCSKNKNNADGNGLFVRVWETAPSGSNEPATFSDWSQQSLSVHEAADEQVVTCASRRTRGMVLVLSCRVELGSRTLLHAYSDTHVVYIRPRWVLMNKSPYTLCFAQSLPSDVQRSDGNSVFLRVKAFSEAVVPPLVNAATAGQGGCLNPLFSFSICDDAHHNVQQCCWSSALPLNVAHDDATNLVYHSLIPIREYWPQSPANPSNSGSATPQTIPDRLPLLQPEDIKEVNGELFVDREETKVFTTTAYAYKGCMMCVEVEEAPRPPIVVENRTLYTVRFRQRGVRRVSTVFPRCRKAWTWDAAPSGPSTPAVVELWLEREQDPSSSAGEKTTGVSSSRRSTAALSASAHTLCVLNFDPQLISQQSRSVNGFQQEIEVEDPARGTSTMLFVRVRGVHGMSYAVSITTEPTIDAYRTLPYPQLSFALQVESVFALLCGEDAQGVLSCAIEPLTCTFAQGVRRRRDGASSAAAADVEAADADVQRLQLRFHRFQVDDERPAAKECVVAQLVDDRESGLQVERKLLRTTPILCCSTAAFHLAPLELHVEDGFITAMMSYQEVIRTTWDFAGWMRHSANWRAALSTAGEVSGPPWRASLDTALTLARHAYTELADGDNNGGGLAAHGSRSRHASAPLWSRVVAIDQLYIDPILVSLSLYRSPGAADDPLWKIAGAASLLVGSTQDARLQWDAVQRRRVCDTIWHLFFVHRNAYQDQMKKQYMSLVNVMGLDTMRNFVSDLLNAYSDDPRDRRDGGGNRAEGRRQKPRVPLRPGAKFGIDEPQDKHAHEGRRGGAAAVRYGLGPTGAPSQDAAADTESLSATTIWLQQTKDRRVQVNAQRTETVSEVARSYTWNAFMSVAQAAELRAFGGVALARSVADMASTPRYTQAVSDRAGGRRMSAQEIVVVGAKRSAGAARVQCTRCVELEALRLKRMHDGAATPLPHPIRDGLLTWEEFAHHINWYEFLDMCSDDEVCKYAPLLHAAASEASSNVCIITLN</sequence>
<dbReference type="VEuPathDB" id="TriTrypDB:LpyrH10_05_1890"/>
<dbReference type="Pfam" id="PF12624">
    <property type="entry name" value="VPS13_N"/>
    <property type="match status" value="1"/>
</dbReference>
<feature type="domain" description="Chorein N-terminal" evidence="5">
    <location>
        <begin position="1"/>
        <end position="179"/>
    </location>
</feature>
<feature type="region of interest" description="Disordered" evidence="4">
    <location>
        <begin position="4230"/>
        <end position="4249"/>
    </location>
</feature>
<evidence type="ECO:0000313" key="8">
    <source>
        <dbReference type="Proteomes" id="UP000037923"/>
    </source>
</evidence>
<evidence type="ECO:0000256" key="2">
    <source>
        <dbReference type="ARBA" id="ARBA00022448"/>
    </source>
</evidence>
<dbReference type="GO" id="GO:0006623">
    <property type="term" value="P:protein targeting to vacuole"/>
    <property type="evidence" value="ECO:0007669"/>
    <property type="project" value="TreeGrafter"/>
</dbReference>
<reference evidence="7 8" key="1">
    <citation type="submission" date="2015-07" db="EMBL/GenBank/DDBJ databases">
        <title>High-quality genome of monoxenous trypanosomatid Leptomonas pyrrhocoris.</title>
        <authorList>
            <person name="Flegontov P."/>
            <person name="Butenko A."/>
            <person name="Firsov S."/>
            <person name="Vlcek C."/>
            <person name="Logacheva M.D."/>
            <person name="Field M."/>
            <person name="Filatov D."/>
            <person name="Flegontova O."/>
            <person name="Gerasimov E."/>
            <person name="Jackson A.P."/>
            <person name="Kelly S."/>
            <person name="Opperdoes F."/>
            <person name="O'Reilly A."/>
            <person name="Votypka J."/>
            <person name="Yurchenko V."/>
            <person name="Lukes J."/>
        </authorList>
    </citation>
    <scope>NUCLEOTIDE SEQUENCE [LARGE SCALE GENOMIC DNA]</scope>
    <source>
        <strain evidence="7">H10</strain>
    </source>
</reference>
<evidence type="ECO:0000256" key="1">
    <source>
        <dbReference type="ARBA" id="ARBA00006545"/>
    </source>
</evidence>
<comment type="similarity">
    <text evidence="1">Belongs to the VPS13 family.</text>
</comment>
<accession>A0A0M9G4Y1</accession>
<dbReference type="InterPro" id="IPR026847">
    <property type="entry name" value="VPS13"/>
</dbReference>
<proteinExistence type="inferred from homology"/>
<evidence type="ECO:0000259" key="5">
    <source>
        <dbReference type="Pfam" id="PF12624"/>
    </source>
</evidence>
<feature type="compositionally biased region" description="Polar residues" evidence="4">
    <location>
        <begin position="3108"/>
        <end position="3117"/>
    </location>
</feature>
<feature type="region of interest" description="Disordered" evidence="4">
    <location>
        <begin position="2367"/>
        <end position="2395"/>
    </location>
</feature>
<protein>
    <recommendedName>
        <fullName evidence="9">Chorein N-terminal domain-containing protein</fullName>
    </recommendedName>
</protein>
<dbReference type="PANTHER" id="PTHR16166:SF93">
    <property type="entry name" value="INTERMEMBRANE LIPID TRANSFER PROTEIN VPS13"/>
    <property type="match status" value="1"/>
</dbReference>
<keyword evidence="8" id="KW-1185">Reference proteome</keyword>
<dbReference type="PANTHER" id="PTHR16166">
    <property type="entry name" value="VACUOLAR PROTEIN SORTING-ASSOCIATED PROTEIN VPS13"/>
    <property type="match status" value="1"/>
</dbReference>
<feature type="compositionally biased region" description="Polar residues" evidence="4">
    <location>
        <begin position="4234"/>
        <end position="4245"/>
    </location>
</feature>
<comment type="caution">
    <text evidence="7">The sequence shown here is derived from an EMBL/GenBank/DDBJ whole genome shotgun (WGS) entry which is preliminary data.</text>
</comment>
<name>A0A0M9G4Y1_LEPPY</name>
<dbReference type="Proteomes" id="UP000037923">
    <property type="component" value="Unassembled WGS sequence"/>
</dbReference>
<dbReference type="EMBL" id="LGTL01000005">
    <property type="protein sequence ID" value="KPA82209.1"/>
    <property type="molecule type" value="Genomic_DNA"/>
</dbReference>
<feature type="region of interest" description="Disordered" evidence="4">
    <location>
        <begin position="3100"/>
        <end position="3120"/>
    </location>
</feature>
<dbReference type="OMA" id="HINWYEF"/>
<dbReference type="GO" id="GO:0006869">
    <property type="term" value="P:lipid transport"/>
    <property type="evidence" value="ECO:0007669"/>
    <property type="project" value="UniProtKB-KW"/>
</dbReference>
<feature type="region of interest" description="Disordered" evidence="4">
    <location>
        <begin position="2323"/>
        <end position="2351"/>
    </location>
</feature>
<dbReference type="GeneID" id="26903620"/>
<dbReference type="OrthoDB" id="272810at2759"/>